<dbReference type="GO" id="GO:0005892">
    <property type="term" value="C:acetylcholine-gated channel complex"/>
    <property type="evidence" value="ECO:0007669"/>
    <property type="project" value="InterPro"/>
</dbReference>
<dbReference type="AlphaFoldDB" id="A0A8R1XNT4"/>
<dbReference type="PANTHER" id="PTHR33748">
    <property type="entry name" value="PROTEIN CBG04600"/>
    <property type="match status" value="1"/>
</dbReference>
<reference evidence="4" key="1">
    <citation type="submission" date="2013-10" db="EMBL/GenBank/DDBJ databases">
        <title>Genome sequencing of Onchocerca volvulus.</title>
        <authorList>
            <person name="Cotton J."/>
            <person name="Tsai J."/>
            <person name="Stanley E."/>
            <person name="Tracey A."/>
            <person name="Holroyd N."/>
            <person name="Lustigman S."/>
            <person name="Berriman M."/>
        </authorList>
    </citation>
    <scope>NUCLEOTIDE SEQUENCE</scope>
</reference>
<organism evidence="3 4">
    <name type="scientific">Onchocerca volvulus</name>
    <dbReference type="NCBI Taxonomy" id="6282"/>
    <lineage>
        <taxon>Eukaryota</taxon>
        <taxon>Metazoa</taxon>
        <taxon>Ecdysozoa</taxon>
        <taxon>Nematoda</taxon>
        <taxon>Chromadorea</taxon>
        <taxon>Rhabditida</taxon>
        <taxon>Spirurina</taxon>
        <taxon>Spiruromorpha</taxon>
        <taxon>Filarioidea</taxon>
        <taxon>Onchocercidae</taxon>
        <taxon>Onchocerca</taxon>
    </lineage>
</organism>
<dbReference type="Proteomes" id="UP000024404">
    <property type="component" value="Unassembled WGS sequence"/>
</dbReference>
<dbReference type="Gene3D" id="3.10.310.50">
    <property type="match status" value="1"/>
</dbReference>
<reference evidence="3" key="2">
    <citation type="submission" date="2022-06" db="UniProtKB">
        <authorList>
            <consortium name="EnsemblMetazoa"/>
        </authorList>
    </citation>
    <scope>IDENTIFICATION</scope>
</reference>
<feature type="transmembrane region" description="Helical" evidence="1">
    <location>
        <begin position="227"/>
        <end position="249"/>
    </location>
</feature>
<dbReference type="Pfam" id="PF17175">
    <property type="entry name" value="MOLO1"/>
    <property type="match status" value="1"/>
</dbReference>
<dbReference type="OMA" id="QHRGQCA"/>
<feature type="signal peptide" evidence="2">
    <location>
        <begin position="1"/>
        <end position="19"/>
    </location>
</feature>
<name>A0A8R1XNT4_ONCVO</name>
<keyword evidence="2" id="KW-0732">Signal</keyword>
<feature type="chain" id="PRO_5035736748" description="TPM domain-containing protein" evidence="2">
    <location>
        <begin position="20"/>
        <end position="267"/>
    </location>
</feature>
<dbReference type="InterPro" id="IPR033438">
    <property type="entry name" value="MOLO1"/>
</dbReference>
<accession>A0A8R1XNT4</accession>
<sequence length="267" mass="30217">MSIHIIIPFLSLTFTLIHCSLNYTIETFPDSLVRSDLCGLNSPGFACDPDQVLKRFNRTFSGAEYLSQHLQQIRYTTNCSCLNEDKSYGHCSAINPHGYTLSIAVLRSIAMNNDTMNSENLNDTLQIFAENLRRQQHRGQCADDALIVVIADRKAVHTSVGEVIGRTLTSNVITRTNREVASLFDAANYLYGLAFMIDRYGEILQNPPQTLEIESWSIIWSRIMGSWLNIFLSLIVLTSFVTLVTLIIMRFCCNEKQKYTVGRQVTN</sequence>
<dbReference type="EMBL" id="CMVM020000394">
    <property type="status" value="NOT_ANNOTATED_CDS"/>
    <property type="molecule type" value="Genomic_DNA"/>
</dbReference>
<keyword evidence="1" id="KW-0472">Membrane</keyword>
<evidence type="ECO:0000313" key="3">
    <source>
        <dbReference type="EnsemblMetazoa" id="OVOC12080.1"/>
    </source>
</evidence>
<evidence type="ECO:0000256" key="2">
    <source>
        <dbReference type="SAM" id="SignalP"/>
    </source>
</evidence>
<keyword evidence="1" id="KW-1133">Transmembrane helix</keyword>
<evidence type="ECO:0000313" key="4">
    <source>
        <dbReference type="Proteomes" id="UP000024404"/>
    </source>
</evidence>
<proteinExistence type="predicted"/>
<evidence type="ECO:0000256" key="1">
    <source>
        <dbReference type="SAM" id="Phobius"/>
    </source>
</evidence>
<dbReference type="PANTHER" id="PTHR33748:SF5">
    <property type="entry name" value="GROUND-LIKE DOMAIN-CONTAINING PROTEIN"/>
    <property type="match status" value="1"/>
</dbReference>
<dbReference type="EnsemblMetazoa" id="OVOC12080.1">
    <property type="protein sequence ID" value="OVOC12080.1"/>
    <property type="gene ID" value="WBGene00248889"/>
</dbReference>
<keyword evidence="1" id="KW-0812">Transmembrane</keyword>
<keyword evidence="4" id="KW-1185">Reference proteome</keyword>
<protein>
    <recommendedName>
        <fullName evidence="5">TPM domain-containing protein</fullName>
    </recommendedName>
</protein>
<evidence type="ECO:0008006" key="5">
    <source>
        <dbReference type="Google" id="ProtNLM"/>
    </source>
</evidence>